<dbReference type="RefSeq" id="WP_088818169.1">
    <property type="nucleotide sequence ID" value="NZ_FYEZ01000001.1"/>
</dbReference>
<dbReference type="Proteomes" id="UP000198122">
    <property type="component" value="Unassembled WGS sequence"/>
</dbReference>
<accession>A0A212THD6</accession>
<gene>
    <name evidence="2" type="ORF">SAMN05445756_1315</name>
</gene>
<dbReference type="AlphaFoldDB" id="A0A212THD6"/>
<dbReference type="EMBL" id="FYEZ01000001">
    <property type="protein sequence ID" value="SNC65385.1"/>
    <property type="molecule type" value="Genomic_DNA"/>
</dbReference>
<reference evidence="2 3" key="1">
    <citation type="submission" date="2017-06" db="EMBL/GenBank/DDBJ databases">
        <authorList>
            <person name="Kim H.J."/>
            <person name="Triplett B.A."/>
        </authorList>
    </citation>
    <scope>NUCLEOTIDE SEQUENCE [LARGE SCALE GENOMIC DNA]</scope>
    <source>
        <strain evidence="2 3">DSM 22179</strain>
    </source>
</reference>
<dbReference type="Pfam" id="PF13692">
    <property type="entry name" value="Glyco_trans_1_4"/>
    <property type="match status" value="1"/>
</dbReference>
<evidence type="ECO:0000313" key="2">
    <source>
        <dbReference type="EMBL" id="SNC65385.1"/>
    </source>
</evidence>
<dbReference type="SUPFAM" id="SSF53756">
    <property type="entry name" value="UDP-Glycosyltransferase/glycogen phosphorylase"/>
    <property type="match status" value="1"/>
</dbReference>
<organism evidence="2 3">
    <name type="scientific">Kytococcus aerolatus</name>
    <dbReference type="NCBI Taxonomy" id="592308"/>
    <lineage>
        <taxon>Bacteria</taxon>
        <taxon>Bacillati</taxon>
        <taxon>Actinomycetota</taxon>
        <taxon>Actinomycetes</taxon>
        <taxon>Micrococcales</taxon>
        <taxon>Kytococcaceae</taxon>
        <taxon>Kytococcus</taxon>
    </lineage>
</organism>
<dbReference type="GO" id="GO:0016740">
    <property type="term" value="F:transferase activity"/>
    <property type="evidence" value="ECO:0007669"/>
    <property type="project" value="UniProtKB-KW"/>
</dbReference>
<evidence type="ECO:0000313" key="3">
    <source>
        <dbReference type="Proteomes" id="UP000198122"/>
    </source>
</evidence>
<sequence>MSPASVAPRPSAPDPSATTTPRPVLWIADDRATLRASRRRLQALVAVGHPVTLAAPDEPWVTAPKGVQVHHPVARFGDARWLLRGLHRPAEPLTGWEEALHGDPVLARLVPTALTVRPTRGQGLEEVHALLAAALAAPRSGLLQRQVIALAEEAPEAVPAVARVRAAAGLAGAGRWPRDDATLQELLRDTATSWHHTGHDGPADPAWCHLVAATFSRGLHADRTSSPLVEDPAAWLAPLRSTPTWQRLTAPGTREPAARPTVEHPHVVLLPGTYGRFEQPVVRALEAAGCTVDLLDLAETHPTLARRLPRPENLAAVEALVERGEHGLPAEVVERLAAADVVWAEWADLPAVWASHLVRPDQRLVLRLHSLDTLDPWLHLVRWAAVDAVVAVGAPVARTAWAALGEREDLPPVHVVGHWLADRWSALPLEREPAADRRLVMVKWGRRVKDPLWALELLRELRREDPRWTLRLIGEDIEGAGEQQDYERAVLELLEDPALAGAVERVGHTDDVAAHLGDCGFVLSTSRRESFHLGVVEGAASGCVPVVRDWPVFARYGGAREVLPADWVVTTQEEAVARIRSLADPAARLEAASRARQQVREAFPPVASATRIAAVALGRESAGEEG</sequence>
<dbReference type="PANTHER" id="PTHR12526">
    <property type="entry name" value="GLYCOSYLTRANSFERASE"/>
    <property type="match status" value="1"/>
</dbReference>
<protein>
    <submittedName>
        <fullName evidence="2">Glycosyltransferase involved in cell wall bisynthesis</fullName>
    </submittedName>
</protein>
<name>A0A212THD6_9MICO</name>
<keyword evidence="2" id="KW-0808">Transferase</keyword>
<dbReference type="OrthoDB" id="6713581at2"/>
<feature type="region of interest" description="Disordered" evidence="1">
    <location>
        <begin position="1"/>
        <end position="22"/>
    </location>
</feature>
<dbReference type="Gene3D" id="3.40.50.2000">
    <property type="entry name" value="Glycogen Phosphorylase B"/>
    <property type="match status" value="1"/>
</dbReference>
<evidence type="ECO:0000256" key="1">
    <source>
        <dbReference type="SAM" id="MobiDB-lite"/>
    </source>
</evidence>
<proteinExistence type="predicted"/>
<keyword evidence="3" id="KW-1185">Reference proteome</keyword>